<comment type="caution">
    <text evidence="2">The sequence shown here is derived from an EMBL/GenBank/DDBJ whole genome shotgun (WGS) entry which is preliminary data.</text>
</comment>
<dbReference type="EMBL" id="LAZL01000012">
    <property type="protein sequence ID" value="KMT65302.1"/>
    <property type="molecule type" value="Genomic_DNA"/>
</dbReference>
<evidence type="ECO:0000313" key="2">
    <source>
        <dbReference type="EMBL" id="KMT65302.1"/>
    </source>
</evidence>
<evidence type="ECO:0000313" key="3">
    <source>
        <dbReference type="Proteomes" id="UP000037600"/>
    </source>
</evidence>
<proteinExistence type="predicted"/>
<name>A0A0J8GRH4_9ALTE</name>
<gene>
    <name evidence="2" type="ORF">XM47_09720</name>
</gene>
<keyword evidence="3" id="KW-1185">Reference proteome</keyword>
<dbReference type="SUPFAM" id="SSF141371">
    <property type="entry name" value="PilZ domain-like"/>
    <property type="match status" value="1"/>
</dbReference>
<evidence type="ECO:0000259" key="1">
    <source>
        <dbReference type="Pfam" id="PF07238"/>
    </source>
</evidence>
<dbReference type="STRING" id="1513271.XM47_09720"/>
<dbReference type="OrthoDB" id="5290589at2"/>
<dbReference type="InterPro" id="IPR009875">
    <property type="entry name" value="PilZ_domain"/>
</dbReference>
<protein>
    <recommendedName>
        <fullName evidence="1">PilZ domain-containing protein</fullName>
    </recommendedName>
</protein>
<dbReference type="GO" id="GO:0035438">
    <property type="term" value="F:cyclic-di-GMP binding"/>
    <property type="evidence" value="ECO:0007669"/>
    <property type="project" value="InterPro"/>
</dbReference>
<accession>A0A0J8GRH4</accession>
<dbReference type="Gene3D" id="2.40.10.220">
    <property type="entry name" value="predicted glycosyltransferase like domains"/>
    <property type="match status" value="1"/>
</dbReference>
<feature type="domain" description="PilZ" evidence="1">
    <location>
        <begin position="7"/>
        <end position="98"/>
    </location>
</feature>
<dbReference type="AlphaFoldDB" id="A0A0J8GRH4"/>
<dbReference type="Proteomes" id="UP000037600">
    <property type="component" value="Unassembled WGS sequence"/>
</dbReference>
<sequence>MIGHDDQRSYYRMMINAECILVVNSVEAPQQFNAICRDLSANGMAVEINQEIEAGEDVSVKINSTNIQIPSLTAKGKVLRSRKEADNLFVVGIEIIDLA</sequence>
<organism evidence="2 3">
    <name type="scientific">Catenovulum maritimum</name>
    <dbReference type="NCBI Taxonomy" id="1513271"/>
    <lineage>
        <taxon>Bacteria</taxon>
        <taxon>Pseudomonadati</taxon>
        <taxon>Pseudomonadota</taxon>
        <taxon>Gammaproteobacteria</taxon>
        <taxon>Alteromonadales</taxon>
        <taxon>Alteromonadaceae</taxon>
        <taxon>Catenovulum</taxon>
    </lineage>
</organism>
<dbReference type="RefSeq" id="WP_048692084.1">
    <property type="nucleotide sequence ID" value="NZ_KQ130489.1"/>
</dbReference>
<dbReference type="Pfam" id="PF07238">
    <property type="entry name" value="PilZ"/>
    <property type="match status" value="1"/>
</dbReference>
<reference evidence="2 3" key="1">
    <citation type="submission" date="2015-04" db="EMBL/GenBank/DDBJ databases">
        <title>Draft Genome Sequence of the Novel Agar-Digesting Marine Bacterium Q1.</title>
        <authorList>
            <person name="Li Y."/>
            <person name="Li D."/>
            <person name="Chen G."/>
            <person name="Du Z."/>
        </authorList>
    </citation>
    <scope>NUCLEOTIDE SEQUENCE [LARGE SCALE GENOMIC DNA]</scope>
    <source>
        <strain evidence="2 3">Q1</strain>
    </source>
</reference>